<dbReference type="PROSITE" id="PS01225">
    <property type="entry name" value="CTCK_2"/>
    <property type="match status" value="1"/>
</dbReference>
<dbReference type="Gene3D" id="2.20.100.10">
    <property type="entry name" value="Thrombospondin type-1 (TSP1) repeat"/>
    <property type="match status" value="1"/>
</dbReference>
<feature type="domain" description="VWFC" evidence="9">
    <location>
        <begin position="97"/>
        <end position="163"/>
    </location>
</feature>
<feature type="domain" description="CTCK" evidence="8">
    <location>
        <begin position="252"/>
        <end position="320"/>
    </location>
</feature>
<dbReference type="AlphaFoldDB" id="A0AAD1SLP0"/>
<keyword evidence="4 7" id="KW-0732">Signal</keyword>
<evidence type="ECO:0000259" key="9">
    <source>
        <dbReference type="PROSITE" id="PS50184"/>
    </source>
</evidence>
<dbReference type="SUPFAM" id="SSF57184">
    <property type="entry name" value="Growth factor receptor domain"/>
    <property type="match status" value="1"/>
</dbReference>
<dbReference type="Pfam" id="PF00219">
    <property type="entry name" value="IGFBP"/>
    <property type="match status" value="1"/>
</dbReference>
<dbReference type="Proteomes" id="UP001295444">
    <property type="component" value="Chromosome 06"/>
</dbReference>
<dbReference type="PROSITE" id="PS50184">
    <property type="entry name" value="VWFC_2"/>
    <property type="match status" value="1"/>
</dbReference>
<protein>
    <submittedName>
        <fullName evidence="11">WNT1-inducible-signaling pathway 2</fullName>
    </submittedName>
</protein>
<proteinExistence type="inferred from homology"/>
<accession>A0AAD1SLP0</accession>
<evidence type="ECO:0000313" key="11">
    <source>
        <dbReference type="EMBL" id="CAH2302909.1"/>
    </source>
</evidence>
<dbReference type="SMART" id="SM00209">
    <property type="entry name" value="TSP1"/>
    <property type="match status" value="1"/>
</dbReference>
<feature type="signal peptide" evidence="7">
    <location>
        <begin position="1"/>
        <end position="23"/>
    </location>
</feature>
<dbReference type="InterPro" id="IPR036383">
    <property type="entry name" value="TSP1_rpt_sf"/>
</dbReference>
<reference evidence="11" key="1">
    <citation type="submission" date="2022-03" db="EMBL/GenBank/DDBJ databases">
        <authorList>
            <person name="Alioto T."/>
            <person name="Alioto T."/>
            <person name="Gomez Garrido J."/>
        </authorList>
    </citation>
    <scope>NUCLEOTIDE SEQUENCE</scope>
</reference>
<dbReference type="InterPro" id="IPR009030">
    <property type="entry name" value="Growth_fac_rcpt_cys_sf"/>
</dbReference>
<keyword evidence="12" id="KW-1185">Reference proteome</keyword>
<organism evidence="11 12">
    <name type="scientific">Pelobates cultripes</name>
    <name type="common">Western spadefoot toad</name>
    <dbReference type="NCBI Taxonomy" id="61616"/>
    <lineage>
        <taxon>Eukaryota</taxon>
        <taxon>Metazoa</taxon>
        <taxon>Chordata</taxon>
        <taxon>Craniata</taxon>
        <taxon>Vertebrata</taxon>
        <taxon>Euteleostomi</taxon>
        <taxon>Amphibia</taxon>
        <taxon>Batrachia</taxon>
        <taxon>Anura</taxon>
        <taxon>Pelobatoidea</taxon>
        <taxon>Pelobatidae</taxon>
        <taxon>Pelobates</taxon>
    </lineage>
</organism>
<evidence type="ECO:0000313" key="12">
    <source>
        <dbReference type="Proteomes" id="UP001295444"/>
    </source>
</evidence>
<evidence type="ECO:0000256" key="7">
    <source>
        <dbReference type="SAM" id="SignalP"/>
    </source>
</evidence>
<dbReference type="SUPFAM" id="SSF57603">
    <property type="entry name" value="FnI-like domain"/>
    <property type="match status" value="1"/>
</dbReference>
<dbReference type="PROSITE" id="PS50092">
    <property type="entry name" value="TSP1"/>
    <property type="match status" value="1"/>
</dbReference>
<dbReference type="GO" id="GO:0008201">
    <property type="term" value="F:heparin binding"/>
    <property type="evidence" value="ECO:0007669"/>
    <property type="project" value="TreeGrafter"/>
</dbReference>
<dbReference type="SUPFAM" id="SSF82895">
    <property type="entry name" value="TSP-1 type 1 repeat"/>
    <property type="match status" value="1"/>
</dbReference>
<dbReference type="InterPro" id="IPR017891">
    <property type="entry name" value="Insulin_GF-bd_Cys-rich_CS"/>
</dbReference>
<evidence type="ECO:0000256" key="1">
    <source>
        <dbReference type="ARBA" id="ARBA00004613"/>
    </source>
</evidence>
<dbReference type="GO" id="GO:0005178">
    <property type="term" value="F:integrin binding"/>
    <property type="evidence" value="ECO:0007669"/>
    <property type="project" value="TreeGrafter"/>
</dbReference>
<dbReference type="GO" id="GO:0005615">
    <property type="term" value="C:extracellular space"/>
    <property type="evidence" value="ECO:0007669"/>
    <property type="project" value="TreeGrafter"/>
</dbReference>
<dbReference type="PANTHER" id="PTHR11348">
    <property type="entry name" value="CONNECTIVE TISSUE GROWTH FACTOR-RELATED"/>
    <property type="match status" value="1"/>
</dbReference>
<dbReference type="PROSITE" id="PS51323">
    <property type="entry name" value="IGFBP_N_2"/>
    <property type="match status" value="1"/>
</dbReference>
<comment type="caution">
    <text evidence="6">Lacks conserved residue(s) required for the propagation of feature annotation.</text>
</comment>
<dbReference type="PANTHER" id="PTHR11348:SF22">
    <property type="entry name" value="CCN FAMILY MEMBER 5"/>
    <property type="match status" value="1"/>
</dbReference>
<dbReference type="Gene3D" id="2.10.70.10">
    <property type="entry name" value="Complement Module, domain 1"/>
    <property type="match status" value="1"/>
</dbReference>
<dbReference type="InterPro" id="IPR043973">
    <property type="entry name" value="TSP1_CCN"/>
</dbReference>
<evidence type="ECO:0000256" key="5">
    <source>
        <dbReference type="ARBA" id="ARBA00023157"/>
    </source>
</evidence>
<dbReference type="InterPro" id="IPR001007">
    <property type="entry name" value="VWF_dom"/>
</dbReference>
<evidence type="ECO:0000256" key="3">
    <source>
        <dbReference type="ARBA" id="ARBA00022525"/>
    </source>
</evidence>
<name>A0AAD1SLP0_PELCU</name>
<dbReference type="GO" id="GO:0007155">
    <property type="term" value="P:cell adhesion"/>
    <property type="evidence" value="ECO:0007669"/>
    <property type="project" value="TreeGrafter"/>
</dbReference>
<evidence type="ECO:0000259" key="8">
    <source>
        <dbReference type="PROSITE" id="PS01225"/>
    </source>
</evidence>
<keyword evidence="5" id="KW-1015">Disulfide bond</keyword>
<dbReference type="GO" id="GO:0031012">
    <property type="term" value="C:extracellular matrix"/>
    <property type="evidence" value="ECO:0007669"/>
    <property type="project" value="TreeGrafter"/>
</dbReference>
<comment type="subcellular location">
    <subcellularLocation>
        <location evidence="1">Secreted</location>
    </subcellularLocation>
</comment>
<comment type="similarity">
    <text evidence="2">Belongs to the CCN family.</text>
</comment>
<dbReference type="EMBL" id="OW240917">
    <property type="protein sequence ID" value="CAH2302909.1"/>
    <property type="molecule type" value="Genomic_DNA"/>
</dbReference>
<dbReference type="Pfam" id="PF19035">
    <property type="entry name" value="TSP1_CCN"/>
    <property type="match status" value="1"/>
</dbReference>
<evidence type="ECO:0000256" key="6">
    <source>
        <dbReference type="PROSITE-ProRule" id="PRU00039"/>
    </source>
</evidence>
<dbReference type="SMART" id="SM00214">
    <property type="entry name" value="VWC"/>
    <property type="match status" value="1"/>
</dbReference>
<feature type="chain" id="PRO_5042183648" evidence="7">
    <location>
        <begin position="24"/>
        <end position="320"/>
    </location>
</feature>
<dbReference type="PROSITE" id="PS01208">
    <property type="entry name" value="VWFC_1"/>
    <property type="match status" value="1"/>
</dbReference>
<dbReference type="InterPro" id="IPR050941">
    <property type="entry name" value="CCN"/>
</dbReference>
<dbReference type="Pfam" id="PF00093">
    <property type="entry name" value="VWC"/>
    <property type="match status" value="1"/>
</dbReference>
<dbReference type="GO" id="GO:0045597">
    <property type="term" value="P:positive regulation of cell differentiation"/>
    <property type="evidence" value="ECO:0007669"/>
    <property type="project" value="TreeGrafter"/>
</dbReference>
<dbReference type="InterPro" id="IPR006207">
    <property type="entry name" value="Cys_knot_C"/>
</dbReference>
<gene>
    <name evidence="11" type="ORF">PECUL_23A005438</name>
</gene>
<dbReference type="InterPro" id="IPR000884">
    <property type="entry name" value="TSP1_rpt"/>
</dbReference>
<dbReference type="GO" id="GO:0007165">
    <property type="term" value="P:signal transduction"/>
    <property type="evidence" value="ECO:0007669"/>
    <property type="project" value="InterPro"/>
</dbReference>
<evidence type="ECO:0000256" key="4">
    <source>
        <dbReference type="ARBA" id="ARBA00022729"/>
    </source>
</evidence>
<dbReference type="SMART" id="SM00041">
    <property type="entry name" value="CT"/>
    <property type="match status" value="1"/>
</dbReference>
<dbReference type="InterPro" id="IPR000867">
    <property type="entry name" value="IGFBP-like"/>
</dbReference>
<dbReference type="SMART" id="SM00121">
    <property type="entry name" value="IB"/>
    <property type="match status" value="1"/>
</dbReference>
<keyword evidence="3" id="KW-0964">Secreted</keyword>
<sequence>MKVLVKNRSCLVFVSCLVTQICAQLCRTPCYCPWIPPRCPVGVPLIMDGCGCCRICARRLGESCNQIYPCDQTQELTCDFSTSMDGRDGTCNYNHDGNCEHDGKVYQDGETFQPSCKFQCKCLEGGVTCTPLCSEDILLPTPECPSPKRVGIPGKCCQEWICDGQQNRISSVLVREHDPYCVIPNDTDDPKPFTCTEWSTEWSACSVSCDMGVSMRVSNKNSHCRLEMQSRLCIVRPCRGIISTTNMGSAGCTPTVFSSHPIRFEIQDCISVKTFKAAFCGSCGVRQCVPYQTSNELVDFQCRTGITRKMMMFIHSCVCY</sequence>
<feature type="domain" description="IGFBP N-terminal" evidence="10">
    <location>
        <begin position="18"/>
        <end position="94"/>
    </location>
</feature>
<evidence type="ECO:0000256" key="2">
    <source>
        <dbReference type="ARBA" id="ARBA00008125"/>
    </source>
</evidence>
<evidence type="ECO:0000259" key="10">
    <source>
        <dbReference type="PROSITE" id="PS51323"/>
    </source>
</evidence>
<dbReference type="PROSITE" id="PS00222">
    <property type="entry name" value="IGFBP_N_1"/>
    <property type="match status" value="1"/>
</dbReference>